<keyword evidence="3" id="KW-1185">Reference proteome</keyword>
<dbReference type="Gene3D" id="3.40.50.150">
    <property type="entry name" value="Vaccinia Virus protein VP39"/>
    <property type="match status" value="1"/>
</dbReference>
<dbReference type="CDD" id="cd02440">
    <property type="entry name" value="AdoMet_MTases"/>
    <property type="match status" value="1"/>
</dbReference>
<dbReference type="Pfam" id="PF08241">
    <property type="entry name" value="Methyltransf_11"/>
    <property type="match status" value="1"/>
</dbReference>
<gene>
    <name evidence="2" type="ORF">Slin15195_G092980</name>
</gene>
<feature type="domain" description="Methyltransferase type 11" evidence="1">
    <location>
        <begin position="51"/>
        <end position="150"/>
    </location>
</feature>
<name>A0A9Q9EMY1_9PEZI</name>
<dbReference type="PANTHER" id="PTHR43591">
    <property type="entry name" value="METHYLTRANSFERASE"/>
    <property type="match status" value="1"/>
</dbReference>
<keyword evidence="2" id="KW-0489">Methyltransferase</keyword>
<protein>
    <submittedName>
        <fullName evidence="2">Methyltransferase type 11, S-adenosyl-L-methionine-dependent methyltransferase</fullName>
    </submittedName>
</protein>
<dbReference type="InterPro" id="IPR029063">
    <property type="entry name" value="SAM-dependent_MTases_sf"/>
</dbReference>
<keyword evidence="2" id="KW-0808">Transferase</keyword>
<dbReference type="Proteomes" id="UP001056384">
    <property type="component" value="Chromosome 8"/>
</dbReference>
<dbReference type="GO" id="GO:0008757">
    <property type="term" value="F:S-adenosylmethionine-dependent methyltransferase activity"/>
    <property type="evidence" value="ECO:0007669"/>
    <property type="project" value="InterPro"/>
</dbReference>
<dbReference type="InterPro" id="IPR013216">
    <property type="entry name" value="Methyltransf_11"/>
</dbReference>
<accession>A0A9Q9EMY1</accession>
<dbReference type="EMBL" id="CP099425">
    <property type="protein sequence ID" value="USW55979.1"/>
    <property type="molecule type" value="Genomic_DNA"/>
</dbReference>
<proteinExistence type="predicted"/>
<evidence type="ECO:0000313" key="3">
    <source>
        <dbReference type="Proteomes" id="UP001056384"/>
    </source>
</evidence>
<reference evidence="2" key="1">
    <citation type="submission" date="2022-06" db="EMBL/GenBank/DDBJ databases">
        <title>Complete genome sequences of two strains of the flax pathogen Septoria linicola.</title>
        <authorList>
            <person name="Lapalu N."/>
            <person name="Simon A."/>
            <person name="Demenou B."/>
            <person name="Paumier D."/>
            <person name="Guillot M.-P."/>
            <person name="Gout L."/>
            <person name="Valade R."/>
        </authorList>
    </citation>
    <scope>NUCLEOTIDE SEQUENCE</scope>
    <source>
        <strain evidence="2">SE15195</strain>
    </source>
</reference>
<evidence type="ECO:0000259" key="1">
    <source>
        <dbReference type="Pfam" id="PF08241"/>
    </source>
</evidence>
<dbReference type="GO" id="GO:0032259">
    <property type="term" value="P:methylation"/>
    <property type="evidence" value="ECO:0007669"/>
    <property type="project" value="UniProtKB-KW"/>
</dbReference>
<sequence length="281" mass="30499">MAHNHDASAWSEHSDKWASSVQQITAAPCRELLNMMLMLSPPVHESPKFFDNGAGSGMFTSTILQANPKARITAADVSSGMINTLKAEAKKQGWTTVTTLVADASDLRAAGIKDGSFTFTAGTAFLPFVQDPAKVVAEMARITEPSGIVAVSTWSRVSWVPLWEEAVQKTLDSSYKAPALFHPGTTERDDVADLLLGAGLQNVTAKVFECYHPPRTSVEAAVEEFYGMGNPSIQLLHKGFTVEQLERTRPVFAEAYARTYNGTQKRQIELAILAVGQKPIS</sequence>
<organism evidence="2 3">
    <name type="scientific">Septoria linicola</name>
    <dbReference type="NCBI Taxonomy" id="215465"/>
    <lineage>
        <taxon>Eukaryota</taxon>
        <taxon>Fungi</taxon>
        <taxon>Dikarya</taxon>
        <taxon>Ascomycota</taxon>
        <taxon>Pezizomycotina</taxon>
        <taxon>Dothideomycetes</taxon>
        <taxon>Dothideomycetidae</taxon>
        <taxon>Mycosphaerellales</taxon>
        <taxon>Mycosphaerellaceae</taxon>
        <taxon>Septoria</taxon>
    </lineage>
</organism>
<evidence type="ECO:0000313" key="2">
    <source>
        <dbReference type="EMBL" id="USW55979.1"/>
    </source>
</evidence>
<dbReference type="AlphaFoldDB" id="A0A9Q9EMY1"/>
<dbReference type="SUPFAM" id="SSF53335">
    <property type="entry name" value="S-adenosyl-L-methionine-dependent methyltransferases"/>
    <property type="match status" value="1"/>
</dbReference>